<keyword evidence="2" id="KW-1185">Reference proteome</keyword>
<organism evidence="1 2">
    <name type="scientific">Gymnopus androsaceus JB14</name>
    <dbReference type="NCBI Taxonomy" id="1447944"/>
    <lineage>
        <taxon>Eukaryota</taxon>
        <taxon>Fungi</taxon>
        <taxon>Dikarya</taxon>
        <taxon>Basidiomycota</taxon>
        <taxon>Agaricomycotina</taxon>
        <taxon>Agaricomycetes</taxon>
        <taxon>Agaricomycetidae</taxon>
        <taxon>Agaricales</taxon>
        <taxon>Marasmiineae</taxon>
        <taxon>Omphalotaceae</taxon>
        <taxon>Gymnopus</taxon>
    </lineage>
</organism>
<dbReference type="Proteomes" id="UP000799118">
    <property type="component" value="Unassembled WGS sequence"/>
</dbReference>
<proteinExistence type="predicted"/>
<dbReference type="EMBL" id="ML769393">
    <property type="protein sequence ID" value="KAE9407853.1"/>
    <property type="molecule type" value="Genomic_DNA"/>
</dbReference>
<evidence type="ECO:0000313" key="2">
    <source>
        <dbReference type="Proteomes" id="UP000799118"/>
    </source>
</evidence>
<evidence type="ECO:0000313" key="1">
    <source>
        <dbReference type="EMBL" id="KAE9407853.1"/>
    </source>
</evidence>
<reference evidence="1" key="1">
    <citation type="journal article" date="2019" name="Environ. Microbiol.">
        <title>Fungal ecological strategies reflected in gene transcription - a case study of two litter decomposers.</title>
        <authorList>
            <person name="Barbi F."/>
            <person name="Kohler A."/>
            <person name="Barry K."/>
            <person name="Baskaran P."/>
            <person name="Daum C."/>
            <person name="Fauchery L."/>
            <person name="Ihrmark K."/>
            <person name="Kuo A."/>
            <person name="LaButti K."/>
            <person name="Lipzen A."/>
            <person name="Morin E."/>
            <person name="Grigoriev I.V."/>
            <person name="Henrissat B."/>
            <person name="Lindahl B."/>
            <person name="Martin F."/>
        </authorList>
    </citation>
    <scope>NUCLEOTIDE SEQUENCE</scope>
    <source>
        <strain evidence="1">JB14</strain>
    </source>
</reference>
<gene>
    <name evidence="1" type="ORF">BT96DRAFT_52205</name>
</gene>
<dbReference type="AlphaFoldDB" id="A0A6A4IDP8"/>
<sequence>MYLLHFWRRTSPILPISSCIVTNCYACVSQNLSEYHARKLFPFQVLGFSYVAPCRNRQIEALRTRLVTLHAYTYHKIRFCLGISIYVARWIIRAWQD</sequence>
<protein>
    <submittedName>
        <fullName evidence="1">Uncharacterized protein</fullName>
    </submittedName>
</protein>
<name>A0A6A4IDP8_9AGAR</name>
<accession>A0A6A4IDP8</accession>